<protein>
    <submittedName>
        <fullName evidence="3">Uncharacterized protein</fullName>
    </submittedName>
</protein>
<organism evidence="3 5">
    <name type="scientific">[Clostridium] leptum DSM 753</name>
    <dbReference type="NCBI Taxonomy" id="428125"/>
    <lineage>
        <taxon>Bacteria</taxon>
        <taxon>Bacillati</taxon>
        <taxon>Bacillota</taxon>
        <taxon>Clostridia</taxon>
        <taxon>Eubacteriales</taxon>
        <taxon>Oscillospiraceae</taxon>
        <taxon>Oscillospiraceae incertae sedis</taxon>
    </lineage>
</organism>
<sequence>MAVEAVSVPEKQAAKEEAGPGGRARPGGRFFFFGFGYAGLWFWCAAAAGRPHAPIIYAAGWDKPGPVLSEFSSGKNRRDGSSIPP</sequence>
<dbReference type="Proteomes" id="UP000003490">
    <property type="component" value="Unassembled WGS sequence"/>
</dbReference>
<evidence type="ECO:0000313" key="6">
    <source>
        <dbReference type="Proteomes" id="UP000220611"/>
    </source>
</evidence>
<evidence type="ECO:0000313" key="3">
    <source>
        <dbReference type="EMBL" id="EDO62902.1"/>
    </source>
</evidence>
<comment type="caution">
    <text evidence="3">The sequence shown here is derived from an EMBL/GenBank/DDBJ whole genome shotgun (WGS) entry which is preliminary data.</text>
</comment>
<evidence type="ECO:0000313" key="5">
    <source>
        <dbReference type="Proteomes" id="UP000003490"/>
    </source>
</evidence>
<keyword evidence="2" id="KW-0472">Membrane</keyword>
<feature type="region of interest" description="Disordered" evidence="1">
    <location>
        <begin position="1"/>
        <end position="26"/>
    </location>
</feature>
<keyword evidence="6" id="KW-1185">Reference proteome</keyword>
<evidence type="ECO:0000256" key="2">
    <source>
        <dbReference type="SAM" id="Phobius"/>
    </source>
</evidence>
<proteinExistence type="predicted"/>
<accession>A7VP22</accession>
<reference evidence="3 5" key="1">
    <citation type="submission" date="2007-08" db="EMBL/GenBank/DDBJ databases">
        <title>Draft genome sequence of Clostridium leptum (DSM 753).</title>
        <authorList>
            <person name="Sudarsanam P."/>
            <person name="Ley R."/>
            <person name="Guruge J."/>
            <person name="Turnbaugh P.J."/>
            <person name="Mahowald M."/>
            <person name="Liep D."/>
            <person name="Gordon J."/>
        </authorList>
    </citation>
    <scope>NUCLEOTIDE SEQUENCE [LARGE SCALE GENOMIC DNA]</scope>
    <source>
        <strain evidence="3 5">DSM 753</strain>
    </source>
</reference>
<keyword evidence="2" id="KW-1133">Transmembrane helix</keyword>
<evidence type="ECO:0000313" key="4">
    <source>
        <dbReference type="EMBL" id="PEQ24014.1"/>
    </source>
</evidence>
<dbReference type="EMBL" id="NOXF01000008">
    <property type="protein sequence ID" value="PEQ24014.1"/>
    <property type="molecule type" value="Genomic_DNA"/>
</dbReference>
<evidence type="ECO:0000256" key="1">
    <source>
        <dbReference type="SAM" id="MobiDB-lite"/>
    </source>
</evidence>
<reference evidence="4 6" key="3">
    <citation type="submission" date="2017-07" db="EMBL/GenBank/DDBJ databases">
        <title>Prevalence of linear plasmids in Cutibacterium (Propionibacterium) acnes isolates obtained from prostatic tissue.</title>
        <authorList>
            <person name="Davidsson S."/>
            <person name="Carlsson J."/>
            <person name="Molling P."/>
            <person name="Andren O."/>
            <person name="Andersson S.-O."/>
            <person name="Brzuszkiewicz E."/>
            <person name="Poehlein A."/>
            <person name="Al-Zeer M."/>
            <person name="Brinkmann V."/>
            <person name="Scavenius C."/>
            <person name="Nazipi S."/>
            <person name="Soderquist B."/>
            <person name="Bruggemann H."/>
        </authorList>
    </citation>
    <scope>NUCLEOTIDE SEQUENCE [LARGE SCALE GENOMIC DNA]</scope>
    <source>
        <strain evidence="4 6">DSM 753</strain>
    </source>
</reference>
<dbReference type="Proteomes" id="UP000220611">
    <property type="component" value="Unassembled WGS sequence"/>
</dbReference>
<name>A7VP22_9FIRM</name>
<gene>
    <name evidence="4" type="ORF">CH238_10285</name>
    <name evidence="3" type="ORF">CLOLEP_00298</name>
</gene>
<dbReference type="EMBL" id="ABCB02000011">
    <property type="protein sequence ID" value="EDO62902.1"/>
    <property type="molecule type" value="Genomic_DNA"/>
</dbReference>
<dbReference type="AlphaFoldDB" id="A7VP22"/>
<dbReference type="HOGENOM" id="CLU_2506876_0_0_9"/>
<keyword evidence="2" id="KW-0812">Transmembrane</keyword>
<feature type="transmembrane region" description="Helical" evidence="2">
    <location>
        <begin position="30"/>
        <end position="48"/>
    </location>
</feature>
<reference evidence="3 5" key="2">
    <citation type="submission" date="2007-08" db="EMBL/GenBank/DDBJ databases">
        <authorList>
            <person name="Fulton L."/>
            <person name="Clifton S."/>
            <person name="Fulton B."/>
            <person name="Xu J."/>
            <person name="Minx P."/>
            <person name="Pepin K.H."/>
            <person name="Johnson M."/>
            <person name="Thiruvilangam P."/>
            <person name="Bhonagiri V."/>
            <person name="Nash W.E."/>
            <person name="Wang C."/>
            <person name="Mardis E.R."/>
            <person name="Wilson R.K."/>
        </authorList>
    </citation>
    <scope>NUCLEOTIDE SEQUENCE [LARGE SCALE GENOMIC DNA]</scope>
    <source>
        <strain evidence="3 5">DSM 753</strain>
    </source>
</reference>